<sequence>MSFICSGLFSTHWSHFLGFAIHCCDERIECPSMQTSQVENEISQNVANIFQSSKQFLKNFLSKFTSSFLEQCKPFNKIEFILFFLTANLRKFSANSWTLFLIPFLQEMGVDINRAVFMAAVGGIGGGIGRLMAAVSFRLQCASPINIFAMYYMFSALIFFVNGFSSNCFYLTACAFVSGLLISAKAGMTSGILLEITGPEEFRQAFSLIQLGCGINALLAGFLSGS</sequence>
<gene>
    <name evidence="2" type="ORF">HOLleu_25446</name>
</gene>
<evidence type="ECO:0000256" key="1">
    <source>
        <dbReference type="SAM" id="Phobius"/>
    </source>
</evidence>
<dbReference type="GO" id="GO:0008028">
    <property type="term" value="F:monocarboxylic acid transmembrane transporter activity"/>
    <property type="evidence" value="ECO:0007669"/>
    <property type="project" value="TreeGrafter"/>
</dbReference>
<dbReference type="PANTHER" id="PTHR11360">
    <property type="entry name" value="MONOCARBOXYLATE TRANSPORTER"/>
    <property type="match status" value="1"/>
</dbReference>
<accession>A0A9Q1H405</accession>
<keyword evidence="1" id="KW-0812">Transmembrane</keyword>
<keyword evidence="3" id="KW-1185">Reference proteome</keyword>
<dbReference type="OrthoDB" id="10608472at2759"/>
<evidence type="ECO:0000313" key="2">
    <source>
        <dbReference type="EMBL" id="KAJ8032038.1"/>
    </source>
</evidence>
<dbReference type="SUPFAM" id="SSF103473">
    <property type="entry name" value="MFS general substrate transporter"/>
    <property type="match status" value="1"/>
</dbReference>
<organism evidence="2 3">
    <name type="scientific">Holothuria leucospilota</name>
    <name type="common">Black long sea cucumber</name>
    <name type="synonym">Mertensiothuria leucospilota</name>
    <dbReference type="NCBI Taxonomy" id="206669"/>
    <lineage>
        <taxon>Eukaryota</taxon>
        <taxon>Metazoa</taxon>
        <taxon>Echinodermata</taxon>
        <taxon>Eleutherozoa</taxon>
        <taxon>Echinozoa</taxon>
        <taxon>Holothuroidea</taxon>
        <taxon>Aspidochirotacea</taxon>
        <taxon>Aspidochirotida</taxon>
        <taxon>Holothuriidae</taxon>
        <taxon>Holothuria</taxon>
    </lineage>
</organism>
<comment type="caution">
    <text evidence="2">The sequence shown here is derived from an EMBL/GenBank/DDBJ whole genome shotgun (WGS) entry which is preliminary data.</text>
</comment>
<keyword evidence="1" id="KW-0472">Membrane</keyword>
<keyword evidence="1" id="KW-1133">Transmembrane helix</keyword>
<dbReference type="PANTHER" id="PTHR11360:SF303">
    <property type="entry name" value="MAJOR FACILITATOR SUPERFAMILY (MFS) PROFILE DOMAIN-CONTAINING PROTEIN"/>
    <property type="match status" value="1"/>
</dbReference>
<dbReference type="EMBL" id="JAIZAY010000012">
    <property type="protein sequence ID" value="KAJ8032038.1"/>
    <property type="molecule type" value="Genomic_DNA"/>
</dbReference>
<proteinExistence type="predicted"/>
<name>A0A9Q1H405_HOLLE</name>
<evidence type="ECO:0000313" key="3">
    <source>
        <dbReference type="Proteomes" id="UP001152320"/>
    </source>
</evidence>
<protein>
    <submittedName>
        <fullName evidence="2">Uncharacterized protein</fullName>
    </submittedName>
</protein>
<dbReference type="InterPro" id="IPR036259">
    <property type="entry name" value="MFS_trans_sf"/>
</dbReference>
<dbReference type="AlphaFoldDB" id="A0A9Q1H405"/>
<dbReference type="Proteomes" id="UP001152320">
    <property type="component" value="Chromosome 12"/>
</dbReference>
<feature type="transmembrane region" description="Helical" evidence="1">
    <location>
        <begin position="170"/>
        <end position="193"/>
    </location>
</feature>
<feature type="transmembrane region" description="Helical" evidence="1">
    <location>
        <begin position="114"/>
        <end position="133"/>
    </location>
</feature>
<feature type="transmembrane region" description="Helical" evidence="1">
    <location>
        <begin position="205"/>
        <end position="223"/>
    </location>
</feature>
<reference evidence="2" key="1">
    <citation type="submission" date="2021-10" db="EMBL/GenBank/DDBJ databases">
        <title>Tropical sea cucumber genome reveals ecological adaptation and Cuvierian tubules defense mechanism.</title>
        <authorList>
            <person name="Chen T."/>
        </authorList>
    </citation>
    <scope>NUCLEOTIDE SEQUENCE</scope>
    <source>
        <strain evidence="2">Nanhai2018</strain>
        <tissue evidence="2">Muscle</tissue>
    </source>
</reference>
<dbReference type="InterPro" id="IPR050327">
    <property type="entry name" value="Proton-linked_MCT"/>
</dbReference>
<feature type="transmembrane region" description="Helical" evidence="1">
    <location>
        <begin position="145"/>
        <end position="164"/>
    </location>
</feature>